<evidence type="ECO:0000313" key="2">
    <source>
        <dbReference type="EMBL" id="GGN13499.1"/>
    </source>
</evidence>
<dbReference type="PROSITE" id="PS51201">
    <property type="entry name" value="RCK_N"/>
    <property type="match status" value="1"/>
</dbReference>
<protein>
    <recommendedName>
        <fullName evidence="1">RCK N-terminal domain-containing protein</fullName>
    </recommendedName>
</protein>
<sequence>MTDHILVVGYGDAGRCAVNSVLATQPDARLTVLDTDYLAVAEAAANGAAAVVGDGRDRCALDAAAADAADRVIIAVSDDLNAFLITRAVRPLNPDTVIVVIIREAGNHAIFESDGTMTVHLRCTDGRET</sequence>
<dbReference type="InterPro" id="IPR003148">
    <property type="entry name" value="RCK_N"/>
</dbReference>
<dbReference type="InterPro" id="IPR050721">
    <property type="entry name" value="Trk_Ktr_HKT_K-transport"/>
</dbReference>
<name>A0ABQ2IKN9_9PSEU</name>
<dbReference type="EMBL" id="BMNC01000011">
    <property type="protein sequence ID" value="GGN13499.1"/>
    <property type="molecule type" value="Genomic_DNA"/>
</dbReference>
<keyword evidence="3" id="KW-1185">Reference proteome</keyword>
<gene>
    <name evidence="2" type="ORF">GCM10011609_62520</name>
</gene>
<dbReference type="Pfam" id="PF02254">
    <property type="entry name" value="TrkA_N"/>
    <property type="match status" value="1"/>
</dbReference>
<dbReference type="Proteomes" id="UP000597656">
    <property type="component" value="Unassembled WGS sequence"/>
</dbReference>
<organism evidence="2 3">
    <name type="scientific">Lentzea pudingi</name>
    <dbReference type="NCBI Taxonomy" id="1789439"/>
    <lineage>
        <taxon>Bacteria</taxon>
        <taxon>Bacillati</taxon>
        <taxon>Actinomycetota</taxon>
        <taxon>Actinomycetes</taxon>
        <taxon>Pseudonocardiales</taxon>
        <taxon>Pseudonocardiaceae</taxon>
        <taxon>Lentzea</taxon>
    </lineage>
</organism>
<dbReference type="SUPFAM" id="SSF51735">
    <property type="entry name" value="NAD(P)-binding Rossmann-fold domains"/>
    <property type="match status" value="1"/>
</dbReference>
<dbReference type="PANTHER" id="PTHR43833">
    <property type="entry name" value="POTASSIUM CHANNEL PROTEIN 2-RELATED-RELATED"/>
    <property type="match status" value="1"/>
</dbReference>
<dbReference type="RefSeq" id="WP_189158443.1">
    <property type="nucleotide sequence ID" value="NZ_BMNC01000011.1"/>
</dbReference>
<proteinExistence type="predicted"/>
<comment type="caution">
    <text evidence="2">The sequence shown here is derived from an EMBL/GenBank/DDBJ whole genome shotgun (WGS) entry which is preliminary data.</text>
</comment>
<evidence type="ECO:0000259" key="1">
    <source>
        <dbReference type="PROSITE" id="PS51201"/>
    </source>
</evidence>
<dbReference type="Gene3D" id="3.40.50.720">
    <property type="entry name" value="NAD(P)-binding Rossmann-like Domain"/>
    <property type="match status" value="1"/>
</dbReference>
<evidence type="ECO:0000313" key="3">
    <source>
        <dbReference type="Proteomes" id="UP000597656"/>
    </source>
</evidence>
<dbReference type="PANTHER" id="PTHR43833:SF9">
    <property type="entry name" value="POTASSIUM CHANNEL PROTEIN YUGO-RELATED"/>
    <property type="match status" value="1"/>
</dbReference>
<feature type="domain" description="RCK N-terminal" evidence="1">
    <location>
        <begin position="2"/>
        <end position="121"/>
    </location>
</feature>
<accession>A0ABQ2IKN9</accession>
<reference evidence="3" key="1">
    <citation type="journal article" date="2019" name="Int. J. Syst. Evol. Microbiol.">
        <title>The Global Catalogue of Microorganisms (GCM) 10K type strain sequencing project: providing services to taxonomists for standard genome sequencing and annotation.</title>
        <authorList>
            <consortium name="The Broad Institute Genomics Platform"/>
            <consortium name="The Broad Institute Genome Sequencing Center for Infectious Disease"/>
            <person name="Wu L."/>
            <person name="Ma J."/>
        </authorList>
    </citation>
    <scope>NUCLEOTIDE SEQUENCE [LARGE SCALE GENOMIC DNA]</scope>
    <source>
        <strain evidence="3">CGMCC 4.7319</strain>
    </source>
</reference>
<dbReference type="InterPro" id="IPR036291">
    <property type="entry name" value="NAD(P)-bd_dom_sf"/>
</dbReference>